<organism evidence="1 2">
    <name type="scientific">Dickeya zeae</name>
    <dbReference type="NCBI Taxonomy" id="204042"/>
    <lineage>
        <taxon>Bacteria</taxon>
        <taxon>Pseudomonadati</taxon>
        <taxon>Pseudomonadota</taxon>
        <taxon>Gammaproteobacteria</taxon>
        <taxon>Enterobacterales</taxon>
        <taxon>Pectobacteriaceae</taxon>
        <taxon>Dickeya</taxon>
    </lineage>
</organism>
<proteinExistence type="predicted"/>
<name>A0AAE7CX70_9GAMM</name>
<dbReference type="Proteomes" id="UP000500801">
    <property type="component" value="Chromosome"/>
</dbReference>
<dbReference type="AlphaFoldDB" id="A0AAE7CX70"/>
<protein>
    <submittedName>
        <fullName evidence="1">Uncharacterized protein</fullName>
    </submittedName>
</protein>
<evidence type="ECO:0000313" key="2">
    <source>
        <dbReference type="Proteomes" id="UP000500801"/>
    </source>
</evidence>
<gene>
    <name evidence="1" type="ORF">DWG24_00985</name>
</gene>
<evidence type="ECO:0000313" key="1">
    <source>
        <dbReference type="EMBL" id="QIZ49463.1"/>
    </source>
</evidence>
<accession>A0AAE7CX70</accession>
<dbReference type="RefSeq" id="WP_168361196.1">
    <property type="nucleotide sequence ID" value="NZ_CP033622.1"/>
</dbReference>
<dbReference type="EMBL" id="CP033622">
    <property type="protein sequence ID" value="QIZ49463.1"/>
    <property type="molecule type" value="Genomic_DNA"/>
</dbReference>
<sequence length="87" mass="10204">MKFRNELVNKEDRYAIGVEVESGRYFLSIPVRNQMVEYSEFYEIDGGEFLEFKGNILLALPLVEKCRKHENDENLIIPPPHNRGEAF</sequence>
<reference evidence="1 2" key="1">
    <citation type="submission" date="2018-11" db="EMBL/GenBank/DDBJ databases">
        <title>Complete genome sequence of Dickeya zeae strain CE1 infecting Canna edulis Ker-Gawl. in China.</title>
        <authorList>
            <person name="Zhang J."/>
            <person name="Lin B."/>
            <person name="Shen H."/>
            <person name="Jiang S."/>
            <person name="Pu X."/>
            <person name="Sun D."/>
        </authorList>
    </citation>
    <scope>NUCLEOTIDE SEQUENCE [LARGE SCALE GENOMIC DNA]</scope>
    <source>
        <strain evidence="1 2">CE1</strain>
    </source>
</reference>